<name>A0A8J1XGH6_OWEFU</name>
<sequence length="171" mass="19215">MYRVRLVLVKCRGIDSAGYHSSRFSTRLKTTMPQYYVIRSRLNGLVLDIARSNREPGAAVILWPETNNDNQLWYLDNGKIKSKLNDLVLDIKGGCSCPGTPVIMWHGECGKSWQQWHVECDGTIKSELCGLVLDVKQSNREHGAELIAYCHHGGCNQQWDLLPRGSGGCHC</sequence>
<dbReference type="Proteomes" id="UP000749559">
    <property type="component" value="Unassembled WGS sequence"/>
</dbReference>
<proteinExistence type="predicted"/>
<protein>
    <submittedName>
        <fullName evidence="1">Uncharacterized protein</fullName>
    </submittedName>
</protein>
<keyword evidence="2" id="KW-1185">Reference proteome</keyword>
<comment type="caution">
    <text evidence="1">The sequence shown here is derived from an EMBL/GenBank/DDBJ whole genome shotgun (WGS) entry which is preliminary data.</text>
</comment>
<dbReference type="EMBL" id="CAIIXF020000011">
    <property type="protein sequence ID" value="CAH1800305.1"/>
    <property type="molecule type" value="Genomic_DNA"/>
</dbReference>
<dbReference type="Pfam" id="PF00652">
    <property type="entry name" value="Ricin_B_lectin"/>
    <property type="match status" value="1"/>
</dbReference>
<dbReference type="PANTHER" id="PTHR11818:SF42">
    <property type="entry name" value="VOLTAGE-GATED HYDROGEN CHANNEL 1"/>
    <property type="match status" value="1"/>
</dbReference>
<dbReference type="AlphaFoldDB" id="A0A8J1XGH6"/>
<dbReference type="GO" id="GO:0007601">
    <property type="term" value="P:visual perception"/>
    <property type="evidence" value="ECO:0007669"/>
    <property type="project" value="TreeGrafter"/>
</dbReference>
<dbReference type="InterPro" id="IPR035992">
    <property type="entry name" value="Ricin_B-like_lectins"/>
</dbReference>
<dbReference type="InterPro" id="IPR000772">
    <property type="entry name" value="Ricin_B_lectin"/>
</dbReference>
<dbReference type="InterPro" id="IPR050252">
    <property type="entry name" value="Beta/Gamma-Crystallin"/>
</dbReference>
<dbReference type="GO" id="GO:0005212">
    <property type="term" value="F:structural constituent of eye lens"/>
    <property type="evidence" value="ECO:0007669"/>
    <property type="project" value="TreeGrafter"/>
</dbReference>
<evidence type="ECO:0000313" key="2">
    <source>
        <dbReference type="Proteomes" id="UP000749559"/>
    </source>
</evidence>
<dbReference type="SMART" id="SM00458">
    <property type="entry name" value="RICIN"/>
    <property type="match status" value="1"/>
</dbReference>
<reference evidence="1" key="1">
    <citation type="submission" date="2022-03" db="EMBL/GenBank/DDBJ databases">
        <authorList>
            <person name="Martin C."/>
        </authorList>
    </citation>
    <scope>NUCLEOTIDE SEQUENCE</scope>
</reference>
<accession>A0A8J1XGH6</accession>
<dbReference type="PROSITE" id="PS50231">
    <property type="entry name" value="RICIN_B_LECTIN"/>
    <property type="match status" value="1"/>
</dbReference>
<evidence type="ECO:0000313" key="1">
    <source>
        <dbReference type="EMBL" id="CAH1800305.1"/>
    </source>
</evidence>
<gene>
    <name evidence="1" type="ORF">OFUS_LOCUS24210</name>
</gene>
<dbReference type="PANTHER" id="PTHR11818">
    <property type="entry name" value="BETA/GAMMA CRYSTALLIN"/>
    <property type="match status" value="1"/>
</dbReference>
<dbReference type="OrthoDB" id="26589at2759"/>
<dbReference type="Gene3D" id="2.80.10.50">
    <property type="match status" value="1"/>
</dbReference>
<dbReference type="SUPFAM" id="SSF50370">
    <property type="entry name" value="Ricin B-like lectins"/>
    <property type="match status" value="1"/>
</dbReference>
<organism evidence="1 2">
    <name type="scientific">Owenia fusiformis</name>
    <name type="common">Polychaete worm</name>
    <dbReference type="NCBI Taxonomy" id="6347"/>
    <lineage>
        <taxon>Eukaryota</taxon>
        <taxon>Metazoa</taxon>
        <taxon>Spiralia</taxon>
        <taxon>Lophotrochozoa</taxon>
        <taxon>Annelida</taxon>
        <taxon>Polychaeta</taxon>
        <taxon>Sedentaria</taxon>
        <taxon>Canalipalpata</taxon>
        <taxon>Sabellida</taxon>
        <taxon>Oweniida</taxon>
        <taxon>Oweniidae</taxon>
        <taxon>Owenia</taxon>
    </lineage>
</organism>